<feature type="transmembrane region" description="Helical" evidence="1">
    <location>
        <begin position="12"/>
        <end position="33"/>
    </location>
</feature>
<organism evidence="2 3">
    <name type="scientific">Microbacterium hatanonis</name>
    <dbReference type="NCBI Taxonomy" id="404366"/>
    <lineage>
        <taxon>Bacteria</taxon>
        <taxon>Bacillati</taxon>
        <taxon>Actinomycetota</taxon>
        <taxon>Actinomycetes</taxon>
        <taxon>Micrococcales</taxon>
        <taxon>Microbacteriaceae</taxon>
        <taxon>Microbacterium</taxon>
    </lineage>
</organism>
<feature type="transmembrane region" description="Helical" evidence="1">
    <location>
        <begin position="70"/>
        <end position="94"/>
    </location>
</feature>
<dbReference type="EMBL" id="VRSV01000001">
    <property type="protein sequence ID" value="TXK12277.1"/>
    <property type="molecule type" value="Genomic_DNA"/>
</dbReference>
<keyword evidence="1" id="KW-0812">Transmembrane</keyword>
<evidence type="ECO:0000256" key="1">
    <source>
        <dbReference type="SAM" id="Phobius"/>
    </source>
</evidence>
<sequence length="96" mass="9625">MPGPELAPRRTVGGVIAVWVVAALAGIAIGIFVPADDRAAWLTVGLGGTLVLAFTIQLSYGRSQQFVERVAASVLGALVVLGVISAGFGLAAIVPG</sequence>
<protein>
    <submittedName>
        <fullName evidence="2">Uncharacterized protein</fullName>
    </submittedName>
</protein>
<name>A0A5C8I050_9MICO</name>
<dbReference type="Proteomes" id="UP000321034">
    <property type="component" value="Unassembled WGS sequence"/>
</dbReference>
<keyword evidence="3" id="KW-1185">Reference proteome</keyword>
<comment type="caution">
    <text evidence="2">The sequence shown here is derived from an EMBL/GenBank/DDBJ whole genome shotgun (WGS) entry which is preliminary data.</text>
</comment>
<reference evidence="2 3" key="1">
    <citation type="submission" date="2019-08" db="EMBL/GenBank/DDBJ databases">
        <authorList>
            <person name="Dong K."/>
        </authorList>
    </citation>
    <scope>NUCLEOTIDE SEQUENCE [LARGE SCALE GENOMIC DNA]</scope>
    <source>
        <strain evidence="2 3">JCM14558</strain>
    </source>
</reference>
<evidence type="ECO:0000313" key="2">
    <source>
        <dbReference type="EMBL" id="TXK12277.1"/>
    </source>
</evidence>
<keyword evidence="1" id="KW-0472">Membrane</keyword>
<accession>A0A5C8I050</accession>
<keyword evidence="1" id="KW-1133">Transmembrane helix</keyword>
<feature type="transmembrane region" description="Helical" evidence="1">
    <location>
        <begin position="39"/>
        <end position="58"/>
    </location>
</feature>
<dbReference type="RefSeq" id="WP_147893015.1">
    <property type="nucleotide sequence ID" value="NZ_BAAANR010000001.1"/>
</dbReference>
<evidence type="ECO:0000313" key="3">
    <source>
        <dbReference type="Proteomes" id="UP000321034"/>
    </source>
</evidence>
<gene>
    <name evidence="2" type="ORF">FVP77_01990</name>
</gene>
<dbReference type="AlphaFoldDB" id="A0A5C8I050"/>
<proteinExistence type="predicted"/>